<dbReference type="PROSITE" id="PS51201">
    <property type="entry name" value="RCK_N"/>
    <property type="match status" value="1"/>
</dbReference>
<dbReference type="PANTHER" id="PTHR46157:SF4">
    <property type="entry name" value="K(+) EFFLUX ANTIPORTER 3, CHLOROPLASTIC"/>
    <property type="match status" value="1"/>
</dbReference>
<dbReference type="Pfam" id="PF00999">
    <property type="entry name" value="Na_H_Exchanger"/>
    <property type="match status" value="1"/>
</dbReference>
<evidence type="ECO:0000259" key="12">
    <source>
        <dbReference type="PROSITE" id="PS51202"/>
    </source>
</evidence>
<dbReference type="InterPro" id="IPR038770">
    <property type="entry name" value="Na+/solute_symporter_sf"/>
</dbReference>
<feature type="transmembrane region" description="Helical" evidence="10">
    <location>
        <begin position="54"/>
        <end position="73"/>
    </location>
</feature>
<dbReference type="Pfam" id="PF02080">
    <property type="entry name" value="TrkA_C"/>
    <property type="match status" value="1"/>
</dbReference>
<name>A0A432YX95_9GAMM</name>
<evidence type="ECO:0000256" key="9">
    <source>
        <dbReference type="ARBA" id="ARBA00023136"/>
    </source>
</evidence>
<dbReference type="GO" id="GO:0015297">
    <property type="term" value="F:antiporter activity"/>
    <property type="evidence" value="ECO:0007669"/>
    <property type="project" value="UniProtKB-KW"/>
</dbReference>
<dbReference type="Pfam" id="PF02254">
    <property type="entry name" value="TrkA_N"/>
    <property type="match status" value="1"/>
</dbReference>
<keyword evidence="7 10" id="KW-1133">Transmembrane helix</keyword>
<protein>
    <submittedName>
        <fullName evidence="13">Potassium transporter</fullName>
    </submittedName>
</protein>
<reference evidence="13 14" key="1">
    <citation type="journal article" date="2011" name="Front. Microbiol.">
        <title>Genomic signatures of strain selection and enhancement in Bacillus atrophaeus var. globigii, a historical biowarfare simulant.</title>
        <authorList>
            <person name="Gibbons H.S."/>
            <person name="Broomall S.M."/>
            <person name="McNew L.A."/>
            <person name="Daligault H."/>
            <person name="Chapman C."/>
            <person name="Bruce D."/>
            <person name="Karavis M."/>
            <person name="Krepps M."/>
            <person name="McGregor P.A."/>
            <person name="Hong C."/>
            <person name="Park K.H."/>
            <person name="Akmal A."/>
            <person name="Feldman A."/>
            <person name="Lin J.S."/>
            <person name="Chang W.E."/>
            <person name="Higgs B.W."/>
            <person name="Demirev P."/>
            <person name="Lindquist J."/>
            <person name="Liem A."/>
            <person name="Fochler E."/>
            <person name="Read T.D."/>
            <person name="Tapia R."/>
            <person name="Johnson S."/>
            <person name="Bishop-Lilly K.A."/>
            <person name="Detter C."/>
            <person name="Han C."/>
            <person name="Sozhamannan S."/>
            <person name="Rosenzweig C.N."/>
            <person name="Skowronski E.W."/>
        </authorList>
    </citation>
    <scope>NUCLEOTIDE SEQUENCE [LARGE SCALE GENOMIC DNA]</scope>
    <source>
        <strain evidence="13 14">TPS4-2</strain>
    </source>
</reference>
<dbReference type="InterPro" id="IPR003148">
    <property type="entry name" value="RCK_N"/>
</dbReference>
<keyword evidence="9 10" id="KW-0472">Membrane</keyword>
<evidence type="ECO:0000256" key="5">
    <source>
        <dbReference type="ARBA" id="ARBA00022692"/>
    </source>
</evidence>
<feature type="transmembrane region" description="Helical" evidence="10">
    <location>
        <begin position="216"/>
        <end position="249"/>
    </location>
</feature>
<evidence type="ECO:0000256" key="1">
    <source>
        <dbReference type="ARBA" id="ARBA00004141"/>
    </source>
</evidence>
<keyword evidence="8" id="KW-0406">Ion transport</keyword>
<comment type="caution">
    <text evidence="13">The sequence shown here is derived from an EMBL/GenBank/DDBJ whole genome shotgun (WGS) entry which is preliminary data.</text>
</comment>
<dbReference type="InterPro" id="IPR006153">
    <property type="entry name" value="Cation/H_exchanger_TM"/>
</dbReference>
<evidence type="ECO:0000256" key="3">
    <source>
        <dbReference type="ARBA" id="ARBA00022449"/>
    </source>
</evidence>
<dbReference type="GO" id="GO:0005886">
    <property type="term" value="C:plasma membrane"/>
    <property type="evidence" value="ECO:0007669"/>
    <property type="project" value="TreeGrafter"/>
</dbReference>
<evidence type="ECO:0000256" key="2">
    <source>
        <dbReference type="ARBA" id="ARBA00022448"/>
    </source>
</evidence>
<proteinExistence type="predicted"/>
<dbReference type="RefSeq" id="WP_126751580.1">
    <property type="nucleotide sequence ID" value="NZ_JBHUMT010000016.1"/>
</dbReference>
<keyword evidence="3" id="KW-0050">Antiport</keyword>
<dbReference type="SUPFAM" id="SSF116726">
    <property type="entry name" value="TrkA C-terminal domain-like"/>
    <property type="match status" value="1"/>
</dbReference>
<dbReference type="Proteomes" id="UP000288361">
    <property type="component" value="Unassembled WGS sequence"/>
</dbReference>
<evidence type="ECO:0000256" key="4">
    <source>
        <dbReference type="ARBA" id="ARBA00022538"/>
    </source>
</evidence>
<dbReference type="InterPro" id="IPR006037">
    <property type="entry name" value="RCK_C"/>
</dbReference>
<keyword evidence="6" id="KW-0630">Potassium</keyword>
<dbReference type="AlphaFoldDB" id="A0A432YX95"/>
<feature type="transmembrane region" description="Helical" evidence="10">
    <location>
        <begin position="323"/>
        <end position="343"/>
    </location>
</feature>
<dbReference type="Gene3D" id="3.40.50.720">
    <property type="entry name" value="NAD(P)-binding Rossmann-like Domain"/>
    <property type="match status" value="1"/>
</dbReference>
<evidence type="ECO:0000256" key="7">
    <source>
        <dbReference type="ARBA" id="ARBA00022989"/>
    </source>
</evidence>
<evidence type="ECO:0000256" key="6">
    <source>
        <dbReference type="ARBA" id="ARBA00022958"/>
    </source>
</evidence>
<feature type="transmembrane region" description="Helical" evidence="10">
    <location>
        <begin position="29"/>
        <end position="48"/>
    </location>
</feature>
<feature type="transmembrane region" description="Helical" evidence="10">
    <location>
        <begin position="150"/>
        <end position="169"/>
    </location>
</feature>
<feature type="transmembrane region" description="Helical" evidence="10">
    <location>
        <begin position="6"/>
        <end position="22"/>
    </location>
</feature>
<evidence type="ECO:0000256" key="8">
    <source>
        <dbReference type="ARBA" id="ARBA00023065"/>
    </source>
</evidence>
<evidence type="ECO:0000313" key="14">
    <source>
        <dbReference type="Proteomes" id="UP000288361"/>
    </source>
</evidence>
<dbReference type="GO" id="GO:1902600">
    <property type="term" value="P:proton transmembrane transport"/>
    <property type="evidence" value="ECO:0007669"/>
    <property type="project" value="InterPro"/>
</dbReference>
<dbReference type="PANTHER" id="PTHR46157">
    <property type="entry name" value="K(+) EFFLUX ANTIPORTER 3, CHLOROPLASTIC"/>
    <property type="match status" value="1"/>
</dbReference>
<accession>A0A432YX95</accession>
<keyword evidence="2" id="KW-0813">Transport</keyword>
<keyword evidence="5 10" id="KW-0812">Transmembrane</keyword>
<feature type="transmembrane region" description="Helical" evidence="10">
    <location>
        <begin position="85"/>
        <end position="105"/>
    </location>
</feature>
<dbReference type="InterPro" id="IPR036721">
    <property type="entry name" value="RCK_C_sf"/>
</dbReference>
<dbReference type="PROSITE" id="PS51202">
    <property type="entry name" value="RCK_C"/>
    <property type="match status" value="1"/>
</dbReference>
<feature type="domain" description="RCK N-terminal" evidence="11">
    <location>
        <begin position="405"/>
        <end position="522"/>
    </location>
</feature>
<feature type="transmembrane region" description="Helical" evidence="10">
    <location>
        <begin position="111"/>
        <end position="130"/>
    </location>
</feature>
<dbReference type="InterPro" id="IPR036291">
    <property type="entry name" value="NAD(P)-bd_dom_sf"/>
</dbReference>
<dbReference type="Gene3D" id="1.20.1530.20">
    <property type="match status" value="1"/>
</dbReference>
<feature type="transmembrane region" description="Helical" evidence="10">
    <location>
        <begin position="355"/>
        <end position="373"/>
    </location>
</feature>
<feature type="domain" description="RCK C-terminal" evidence="12">
    <location>
        <begin position="570"/>
        <end position="654"/>
    </location>
</feature>
<comment type="subcellular location">
    <subcellularLocation>
        <location evidence="1">Membrane</location>
        <topology evidence="1">Multi-pass membrane protein</topology>
    </subcellularLocation>
</comment>
<dbReference type="GO" id="GO:0006813">
    <property type="term" value="P:potassium ion transport"/>
    <property type="evidence" value="ECO:0007669"/>
    <property type="project" value="UniProtKB-KW"/>
</dbReference>
<organism evidence="13 14">
    <name type="scientific">Idiomarina piscisalsi</name>
    <dbReference type="NCBI Taxonomy" id="1096243"/>
    <lineage>
        <taxon>Bacteria</taxon>
        <taxon>Pseudomonadati</taxon>
        <taxon>Pseudomonadota</taxon>
        <taxon>Gammaproteobacteria</taxon>
        <taxon>Alteromonadales</taxon>
        <taxon>Idiomarinaceae</taxon>
        <taxon>Idiomarina</taxon>
    </lineage>
</organism>
<evidence type="ECO:0000259" key="11">
    <source>
        <dbReference type="PROSITE" id="PS51201"/>
    </source>
</evidence>
<feature type="transmembrane region" description="Helical" evidence="10">
    <location>
        <begin position="295"/>
        <end position="317"/>
    </location>
</feature>
<sequence>MNGTFSSLLMLLAMAVVLVWLFRRIKLPAILAYLVAGIIAGPEIMGWIKDPDDYHLVAELGIVFLLFSLGLEFSLPKMMAMRRWVFGLGAAQVIGSLLVFMLIGFLWLGEWAASLAIAGALALSSTAVVIKQLKESAQTATRRGQMTVAILLFQDIAVVPLLIIIPLLASDSGSIGYTLLIALAKGTAVIAVLMAVGKWVLPYLFKEIAKQRTDELFVLATLLVALVAGGMTHLFGLSMALGAFLAGMMLGESQYKHQLEADIRPFRDILMGLFFTTIGMQLQLTGFVNNLHWILLAVLVMSIVKIAIISSVARLMGERDTDAWGSAISLFQMGEFGFVIVALANNHNLLSPEIVTSMIGIGVFSMAITPIIIHRLKPLVDAIIRTPDPIEQIESQRTPQGDGLENQVLICGFGRTGQTISRFLDAEGITHIAVDNDPLRVQEAVAGGARVYFGDSARKDILRAVGAEKVDLVIISFADDARAVEVLKELRLLNPNAYVIVRSRDDQNLNALQNAGASQVVPDTLEASLMLISHVLSHSGIPIRRILARLDKERRNHYGEMHGFFQGSETDMGPEMVDKLEFLRAVTLPEGAWANGKTVASLDWEQHNVQLKAIRREDEEYPNPDDATEFEPQDVVLLVGKPRYVEAAERWLLEG</sequence>
<dbReference type="Gene3D" id="3.30.70.1450">
    <property type="entry name" value="Regulator of K+ conductance, C-terminal domain"/>
    <property type="match status" value="1"/>
</dbReference>
<evidence type="ECO:0000313" key="13">
    <source>
        <dbReference type="EMBL" id="RUO67949.1"/>
    </source>
</evidence>
<evidence type="ECO:0000256" key="10">
    <source>
        <dbReference type="SAM" id="Phobius"/>
    </source>
</evidence>
<feature type="transmembrane region" description="Helical" evidence="10">
    <location>
        <begin position="175"/>
        <end position="196"/>
    </location>
</feature>
<dbReference type="SUPFAM" id="SSF51735">
    <property type="entry name" value="NAD(P)-binding Rossmann-fold domains"/>
    <property type="match status" value="1"/>
</dbReference>
<dbReference type="GO" id="GO:0008324">
    <property type="term" value="F:monoatomic cation transmembrane transporter activity"/>
    <property type="evidence" value="ECO:0007669"/>
    <property type="project" value="InterPro"/>
</dbReference>
<keyword evidence="4" id="KW-0633">Potassium transport</keyword>
<gene>
    <name evidence="13" type="ORF">CWI73_03580</name>
</gene>
<dbReference type="EMBL" id="PIQA01000001">
    <property type="protein sequence ID" value="RUO67949.1"/>
    <property type="molecule type" value="Genomic_DNA"/>
</dbReference>